<dbReference type="InterPro" id="IPR010611">
    <property type="entry name" value="3D_dom"/>
</dbReference>
<evidence type="ECO:0000313" key="7">
    <source>
        <dbReference type="EMBL" id="QKV19825.1"/>
    </source>
</evidence>
<dbReference type="EMBL" id="CP054836">
    <property type="protein sequence ID" value="QKV19825.1"/>
    <property type="molecule type" value="Genomic_DNA"/>
</dbReference>
<dbReference type="Proteomes" id="UP000509367">
    <property type="component" value="Chromosome"/>
</dbReference>
<dbReference type="PIRSF" id="PIRSF019422">
    <property type="entry name" value="MltA"/>
    <property type="match status" value="1"/>
</dbReference>
<dbReference type="CDD" id="cd14668">
    <property type="entry name" value="mlta_B"/>
    <property type="match status" value="1"/>
</dbReference>
<dbReference type="Pfam" id="PF06725">
    <property type="entry name" value="3D"/>
    <property type="match status" value="1"/>
</dbReference>
<dbReference type="GO" id="GO:0004553">
    <property type="term" value="F:hydrolase activity, hydrolyzing O-glycosyl compounds"/>
    <property type="evidence" value="ECO:0007669"/>
    <property type="project" value="InterPro"/>
</dbReference>
<keyword evidence="8" id="KW-1185">Reference proteome</keyword>
<protein>
    <recommendedName>
        <fullName evidence="2">peptidoglycan lytic exotransglycosylase</fullName>
        <ecNumber evidence="2">4.2.2.n1</ecNumber>
    </recommendedName>
    <alternativeName>
        <fullName evidence="5">Murein hydrolase A</fullName>
    </alternativeName>
</protein>
<feature type="domain" description="Lytic transglycosylase MltA" evidence="6">
    <location>
        <begin position="126"/>
        <end position="284"/>
    </location>
</feature>
<keyword evidence="4" id="KW-0961">Cell wall biogenesis/degradation</keyword>
<evidence type="ECO:0000313" key="8">
    <source>
        <dbReference type="Proteomes" id="UP000509367"/>
    </source>
</evidence>
<evidence type="ECO:0000259" key="6">
    <source>
        <dbReference type="SMART" id="SM00925"/>
    </source>
</evidence>
<dbReference type="GO" id="GO:0019867">
    <property type="term" value="C:outer membrane"/>
    <property type="evidence" value="ECO:0007669"/>
    <property type="project" value="InterPro"/>
</dbReference>
<reference evidence="7 8" key="1">
    <citation type="submission" date="2020-06" db="EMBL/GenBank/DDBJ databases">
        <title>Oricola thermophila sp. nov. isolated from a tidal sediments.</title>
        <authorList>
            <person name="Kwon K.K."/>
            <person name="Yang S.-H."/>
            <person name="Park M.-J."/>
        </authorList>
    </citation>
    <scope>NUCLEOTIDE SEQUENCE [LARGE SCALE GENOMIC DNA]</scope>
    <source>
        <strain evidence="7 8">MEBiC13590</strain>
    </source>
</reference>
<proteinExistence type="predicted"/>
<dbReference type="InterPro" id="IPR026044">
    <property type="entry name" value="MltA"/>
</dbReference>
<dbReference type="PANTHER" id="PTHR30124:SF0">
    <property type="entry name" value="MEMBRANE-BOUND LYTIC MUREIN TRANSGLYCOSYLASE A"/>
    <property type="match status" value="1"/>
</dbReference>
<comment type="catalytic activity">
    <reaction evidence="1">
        <text>Exolytic cleavage of the (1-&gt;4)-beta-glycosidic linkage between N-acetylmuramic acid (MurNAc) and N-acetylglucosamine (GlcNAc) residues in peptidoglycan, from either the reducing or the non-reducing ends of the peptidoglycan chains, with concomitant formation of a 1,6-anhydrobond in the MurNAc residue.</text>
        <dbReference type="EC" id="4.2.2.n1"/>
    </reaction>
</comment>
<dbReference type="EC" id="4.2.2.n1" evidence="2"/>
<dbReference type="Gene3D" id="2.40.40.10">
    <property type="entry name" value="RlpA-like domain"/>
    <property type="match status" value="1"/>
</dbReference>
<dbReference type="GO" id="GO:0071555">
    <property type="term" value="P:cell wall organization"/>
    <property type="evidence" value="ECO:0007669"/>
    <property type="project" value="UniProtKB-KW"/>
</dbReference>
<dbReference type="CDD" id="cd14485">
    <property type="entry name" value="mltA_like_LT_A"/>
    <property type="match status" value="1"/>
</dbReference>
<evidence type="ECO:0000256" key="1">
    <source>
        <dbReference type="ARBA" id="ARBA00001420"/>
    </source>
</evidence>
<dbReference type="InterPro" id="IPR005300">
    <property type="entry name" value="MltA_B"/>
</dbReference>
<evidence type="ECO:0000256" key="4">
    <source>
        <dbReference type="ARBA" id="ARBA00023316"/>
    </source>
</evidence>
<evidence type="ECO:0000256" key="3">
    <source>
        <dbReference type="ARBA" id="ARBA00023239"/>
    </source>
</evidence>
<dbReference type="KEGG" id="orm:HTY61_15885"/>
<dbReference type="InterPro" id="IPR036908">
    <property type="entry name" value="RlpA-like_sf"/>
</dbReference>
<gene>
    <name evidence="7" type="ORF">HTY61_15885</name>
</gene>
<dbReference type="SMART" id="SM00925">
    <property type="entry name" value="MltA"/>
    <property type="match status" value="1"/>
</dbReference>
<name>A0A6N1VJB1_9HYPH</name>
<dbReference type="AlphaFoldDB" id="A0A6N1VJB1"/>
<dbReference type="SUPFAM" id="SSF50685">
    <property type="entry name" value="Barwin-like endoglucanases"/>
    <property type="match status" value="1"/>
</dbReference>
<dbReference type="GO" id="GO:0008933">
    <property type="term" value="F:peptidoglycan lytic transglycosylase activity"/>
    <property type="evidence" value="ECO:0007669"/>
    <property type="project" value="TreeGrafter"/>
</dbReference>
<dbReference type="GO" id="GO:0009253">
    <property type="term" value="P:peptidoglycan catabolic process"/>
    <property type="evidence" value="ECO:0007669"/>
    <property type="project" value="TreeGrafter"/>
</dbReference>
<keyword evidence="3" id="KW-0456">Lyase</keyword>
<sequence>MSGPSRVIRAVAIRTGVLSRPNPRTDAVFMWRLRPLPFDALSGWAEDDHAAALRTFSRHANRPAGESYRCGTIGITPESLEPLFERATEPAALADPRGFFEAHFDCCALVGSDRERGFVTAFYEPRIGVSRTRTERFREPFYRRPDDLVPVTSENRPSGWDEAWRFARRAADGTLLHYPDRAAIDAGWLEGRGLEIAWAEDPVDVFFAHVQGAARLEFVDGGETRVTYDGKNGHAFTAIGRLLVDRGEIDPTSVSMTAIRRWLADHPGEARQVMQENRSYIFFRETSVADEADGPVAAAKVPLTANRSLAVDRLLHTFGSPVFVTADRVNGRPWRRLMIAQDTGSAIVGPARGDLFMGSGDEAGARAAAVRSAADFCLLVPKSLHLPAGMEIGP</sequence>
<evidence type="ECO:0000256" key="5">
    <source>
        <dbReference type="ARBA" id="ARBA00030918"/>
    </source>
</evidence>
<accession>A0A6N1VJB1</accession>
<dbReference type="GO" id="GO:0009254">
    <property type="term" value="P:peptidoglycan turnover"/>
    <property type="evidence" value="ECO:0007669"/>
    <property type="project" value="InterPro"/>
</dbReference>
<organism evidence="7 8">
    <name type="scientific">Oricola thermophila</name>
    <dbReference type="NCBI Taxonomy" id="2742145"/>
    <lineage>
        <taxon>Bacteria</taxon>
        <taxon>Pseudomonadati</taxon>
        <taxon>Pseudomonadota</taxon>
        <taxon>Alphaproteobacteria</taxon>
        <taxon>Hyphomicrobiales</taxon>
        <taxon>Ahrensiaceae</taxon>
        <taxon>Oricola</taxon>
    </lineage>
</organism>
<evidence type="ECO:0000256" key="2">
    <source>
        <dbReference type="ARBA" id="ARBA00012587"/>
    </source>
</evidence>
<dbReference type="PANTHER" id="PTHR30124">
    <property type="entry name" value="MEMBRANE-BOUND LYTIC MUREIN TRANSGLYCOSYLASE A"/>
    <property type="match status" value="1"/>
</dbReference>
<dbReference type="Gene3D" id="2.40.240.50">
    <property type="entry name" value="Barwin-like endoglucanases"/>
    <property type="match status" value="1"/>
</dbReference>
<dbReference type="Pfam" id="PF03562">
    <property type="entry name" value="MltA"/>
    <property type="match status" value="1"/>
</dbReference>